<dbReference type="InterPro" id="IPR002213">
    <property type="entry name" value="UDP_glucos_trans"/>
</dbReference>
<keyword evidence="4" id="KW-1185">Reference proteome</keyword>
<dbReference type="PANTHER" id="PTHR48049">
    <property type="entry name" value="GLYCOSYLTRANSFERASE"/>
    <property type="match status" value="1"/>
</dbReference>
<organism evidence="3 4">
    <name type="scientific">Zingiber officinale</name>
    <name type="common">Ginger</name>
    <name type="synonym">Amomum zingiber</name>
    <dbReference type="NCBI Taxonomy" id="94328"/>
    <lineage>
        <taxon>Eukaryota</taxon>
        <taxon>Viridiplantae</taxon>
        <taxon>Streptophyta</taxon>
        <taxon>Embryophyta</taxon>
        <taxon>Tracheophyta</taxon>
        <taxon>Spermatophyta</taxon>
        <taxon>Magnoliopsida</taxon>
        <taxon>Liliopsida</taxon>
        <taxon>Zingiberales</taxon>
        <taxon>Zingiberaceae</taxon>
        <taxon>Zingiber</taxon>
    </lineage>
</organism>
<dbReference type="EMBL" id="JACMSC010000013">
    <property type="protein sequence ID" value="KAG6493449.1"/>
    <property type="molecule type" value="Genomic_DNA"/>
</dbReference>
<feature type="region of interest" description="Disordered" evidence="2">
    <location>
        <begin position="114"/>
        <end position="133"/>
    </location>
</feature>
<dbReference type="Gene3D" id="3.40.50.2000">
    <property type="entry name" value="Glycogen Phosphorylase B"/>
    <property type="match status" value="1"/>
</dbReference>
<evidence type="ECO:0000313" key="3">
    <source>
        <dbReference type="EMBL" id="KAG6493449.1"/>
    </source>
</evidence>
<evidence type="ECO:0000256" key="1">
    <source>
        <dbReference type="ARBA" id="ARBA00022679"/>
    </source>
</evidence>
<dbReference type="Pfam" id="PF00201">
    <property type="entry name" value="UDPGT"/>
    <property type="match status" value="1"/>
</dbReference>
<keyword evidence="1" id="KW-0808">Transferase</keyword>
<proteinExistence type="predicted"/>
<reference evidence="3 4" key="1">
    <citation type="submission" date="2020-08" db="EMBL/GenBank/DDBJ databases">
        <title>Plant Genome Project.</title>
        <authorList>
            <person name="Zhang R.-G."/>
        </authorList>
    </citation>
    <scope>NUCLEOTIDE SEQUENCE [LARGE SCALE GENOMIC DNA]</scope>
    <source>
        <tissue evidence="3">Rhizome</tissue>
    </source>
</reference>
<dbReference type="SUPFAM" id="SSF53756">
    <property type="entry name" value="UDP-Glycosyltransferase/glycogen phosphorylase"/>
    <property type="match status" value="1"/>
</dbReference>
<accession>A0A8J5FTA6</accession>
<dbReference type="Proteomes" id="UP000734854">
    <property type="component" value="Unassembled WGS sequence"/>
</dbReference>
<dbReference type="PANTHER" id="PTHR48049:SF60">
    <property type="entry name" value="UDP-GLYCOSYLTRANSFERASE 91B1"/>
    <property type="match status" value="1"/>
</dbReference>
<name>A0A8J5FTA6_ZINOF</name>
<dbReference type="InterPro" id="IPR050481">
    <property type="entry name" value="UDP-glycosyltransf_plant"/>
</dbReference>
<sequence>MTILRWLSRQLPRSVVYVAIGSEATLSAGQERELASWMELSRCRFFGQRRRRRLAPPARDGDQRLGPQLEILRHNSVGAFVTHCGYNSVIEGLQFGSTPAGDATVDHRHRTDRSVVHGNEGGRGGGEERGRWVVHRRRRGGGYKEGDGGREATGVGSFEVVRCSVDFEDFSLVLKTELKNDD</sequence>
<dbReference type="GO" id="GO:0035251">
    <property type="term" value="F:UDP-glucosyltransferase activity"/>
    <property type="evidence" value="ECO:0007669"/>
    <property type="project" value="InterPro"/>
</dbReference>
<evidence type="ECO:0000313" key="4">
    <source>
        <dbReference type="Proteomes" id="UP000734854"/>
    </source>
</evidence>
<gene>
    <name evidence="3" type="ORF">ZIOFF_048435</name>
</gene>
<evidence type="ECO:0000256" key="2">
    <source>
        <dbReference type="SAM" id="MobiDB-lite"/>
    </source>
</evidence>
<dbReference type="AlphaFoldDB" id="A0A8J5FTA6"/>
<protein>
    <submittedName>
        <fullName evidence="3">Uncharacterized protein</fullName>
    </submittedName>
</protein>
<comment type="caution">
    <text evidence="3">The sequence shown here is derived from an EMBL/GenBank/DDBJ whole genome shotgun (WGS) entry which is preliminary data.</text>
</comment>